<sequence>MFVSAVKSISLLNGEISSSVRQGAGEGGDVNIQSELLLMNHGKITANADHGDGGAIFIRSDYFIKSVDSPIEATSNRGNDGTIKIDAPDIHIMNGLLALPSELLNASQWLKTPCTKRTEEDASRFVIKGRDAVPSSYEDYRASPPSNSF</sequence>
<dbReference type="Gene3D" id="2.160.20.10">
    <property type="entry name" value="Single-stranded right-handed beta-helix, Pectin lyase-like"/>
    <property type="match status" value="1"/>
</dbReference>
<evidence type="ECO:0000313" key="2">
    <source>
        <dbReference type="Proteomes" id="UP000189670"/>
    </source>
</evidence>
<name>A0A1V1P6P2_9BACT</name>
<dbReference type="InterPro" id="IPR012334">
    <property type="entry name" value="Pectin_lyas_fold"/>
</dbReference>
<dbReference type="AlphaFoldDB" id="A0A1V1P6P2"/>
<gene>
    <name evidence="1" type="ORF">OMM_03228</name>
</gene>
<accession>A0A1V1P6P2</accession>
<reference evidence="2" key="1">
    <citation type="submission" date="2012-11" db="EMBL/GenBank/DDBJ databases">
        <authorList>
            <person name="Lucero-Rivera Y.E."/>
            <person name="Tovar-Ramirez D."/>
        </authorList>
    </citation>
    <scope>NUCLEOTIDE SEQUENCE [LARGE SCALE GENOMIC DNA]</scope>
    <source>
        <strain evidence="2">Araruama</strain>
    </source>
</reference>
<evidence type="ECO:0000313" key="1">
    <source>
        <dbReference type="EMBL" id="ETR70454.1"/>
    </source>
</evidence>
<comment type="caution">
    <text evidence="1">The sequence shown here is derived from an EMBL/GenBank/DDBJ whole genome shotgun (WGS) entry which is preliminary data.</text>
</comment>
<evidence type="ECO:0008006" key="3">
    <source>
        <dbReference type="Google" id="ProtNLM"/>
    </source>
</evidence>
<proteinExistence type="predicted"/>
<dbReference type="Proteomes" id="UP000189670">
    <property type="component" value="Unassembled WGS sequence"/>
</dbReference>
<protein>
    <recommendedName>
        <fullName evidence="3">Filamentous haemagglutinin FhaB/tRNA nuclease CdiA-like TPS domain-containing protein</fullName>
    </recommendedName>
</protein>
<dbReference type="EMBL" id="ATBP01000421">
    <property type="protein sequence ID" value="ETR70454.1"/>
    <property type="molecule type" value="Genomic_DNA"/>
</dbReference>
<organism evidence="1 2">
    <name type="scientific">Candidatus Magnetoglobus multicellularis str. Araruama</name>
    <dbReference type="NCBI Taxonomy" id="890399"/>
    <lineage>
        <taxon>Bacteria</taxon>
        <taxon>Pseudomonadati</taxon>
        <taxon>Thermodesulfobacteriota</taxon>
        <taxon>Desulfobacteria</taxon>
        <taxon>Desulfobacterales</taxon>
        <taxon>Desulfobacteraceae</taxon>
        <taxon>Candidatus Magnetoglobus</taxon>
    </lineage>
</organism>